<dbReference type="PIRSF" id="PIRSF004649">
    <property type="entry name" value="MlaC"/>
    <property type="match status" value="1"/>
</dbReference>
<evidence type="ECO:0000313" key="10">
    <source>
        <dbReference type="EMBL" id="XDJ98474.1"/>
    </source>
</evidence>
<dbReference type="EMBL" id="CP158265">
    <property type="protein sequence ID" value="XDJ77177.1"/>
    <property type="molecule type" value="Genomic_DNA"/>
</dbReference>
<accession>A0AB39G881</accession>
<evidence type="ECO:0000313" key="6">
    <source>
        <dbReference type="EMBL" id="XDJ87508.1"/>
    </source>
</evidence>
<dbReference type="PANTHER" id="PTHR36573">
    <property type="entry name" value="INTERMEMBRANE PHOSPHOLIPID TRANSPORT SYSTEM BINDING PROTEIN MLAC"/>
    <property type="match status" value="1"/>
</dbReference>
<evidence type="ECO:0000313" key="2">
    <source>
        <dbReference type="EMBL" id="GAA0772078.1"/>
    </source>
</evidence>
<dbReference type="EMBL" id="CP158272">
    <property type="protein sequence ID" value="XDJ98474.1"/>
    <property type="molecule type" value="Genomic_DNA"/>
</dbReference>
<dbReference type="EMBL" id="CP158269">
    <property type="protein sequence ID" value="XDJ87508.1"/>
    <property type="molecule type" value="Genomic_DNA"/>
</dbReference>
<sequence length="216" mass="23463">MRFFSFFLHTLRRMAGPCFLGAALGLAAAPAGAAERPVDPLAAPNDFLEAVANNMLDAVKADPLALQGDTGHIADLVRRYALPHVDMNKTTRLAAGRHWRQASAAQREALVQAFTGTLIRTYSGAFTRVTSGTTITLLPFRGDPKADDAVVRTSISQPNSPPIGVDYRLERTDAGWKVYDLNVEGIWLIQNYRNQFAAEIGRSGIDGLIKALNAKQ</sequence>
<dbReference type="EMBL" id="CP158258">
    <property type="protein sequence ID" value="XDJ59359.1"/>
    <property type="molecule type" value="Genomic_DNA"/>
</dbReference>
<dbReference type="EMBL" id="BAAAEX010000001">
    <property type="protein sequence ID" value="GAA0772078.1"/>
    <property type="molecule type" value="Genomic_DNA"/>
</dbReference>
<dbReference type="Pfam" id="PF05494">
    <property type="entry name" value="MlaC"/>
    <property type="match status" value="1"/>
</dbReference>
<dbReference type="EMBL" id="CP158273">
    <property type="protein sequence ID" value="XDJ95826.1"/>
    <property type="molecule type" value="Genomic_DNA"/>
</dbReference>
<dbReference type="InterPro" id="IPR008869">
    <property type="entry name" value="MlaC/ttg2D"/>
</dbReference>
<protein>
    <submittedName>
        <fullName evidence="6">ABC transporter substrate-binding protein</fullName>
    </submittedName>
</protein>
<feature type="signal peptide" evidence="1">
    <location>
        <begin position="1"/>
        <end position="33"/>
    </location>
</feature>
<dbReference type="RefSeq" id="WP_343834912.1">
    <property type="nucleotide sequence ID" value="NZ_BAAAEX010000001.1"/>
</dbReference>
<evidence type="ECO:0000256" key="1">
    <source>
        <dbReference type="SAM" id="SignalP"/>
    </source>
</evidence>
<evidence type="ECO:0000313" key="5">
    <source>
        <dbReference type="EMBL" id="XDJ77177.1"/>
    </source>
</evidence>
<evidence type="ECO:0000313" key="9">
    <source>
        <dbReference type="EMBL" id="XDJ95826.1"/>
    </source>
</evidence>
<dbReference type="Gene3D" id="3.10.450.50">
    <property type="match status" value="1"/>
</dbReference>
<feature type="chain" id="PRO_5044720249" evidence="1">
    <location>
        <begin position="34"/>
        <end position="216"/>
    </location>
</feature>
<keyword evidence="11" id="KW-1185">Reference proteome</keyword>
<organism evidence="6">
    <name type="scientific">Castellaniella ginsengisoli</name>
    <dbReference type="NCBI Taxonomy" id="546114"/>
    <lineage>
        <taxon>Bacteria</taxon>
        <taxon>Pseudomonadati</taxon>
        <taxon>Pseudomonadota</taxon>
        <taxon>Betaproteobacteria</taxon>
        <taxon>Burkholderiales</taxon>
        <taxon>Alcaligenaceae</taxon>
        <taxon>Castellaniella</taxon>
    </lineage>
</organism>
<evidence type="ECO:0000313" key="11">
    <source>
        <dbReference type="Proteomes" id="UP001500573"/>
    </source>
</evidence>
<evidence type="ECO:0000313" key="8">
    <source>
        <dbReference type="EMBL" id="XDJ94683.1"/>
    </source>
</evidence>
<reference evidence="2 11" key="1">
    <citation type="journal article" date="2019" name="Int. J. Syst. Evol. Microbiol.">
        <title>The Global Catalogue of Microorganisms (GCM) 10K type strain sequencing project: providing services to taxonomists for standard genome sequencing and annotation.</title>
        <authorList>
            <consortium name="The Broad Institute Genomics Platform"/>
            <consortium name="The Broad Institute Genome Sequencing Center for Infectious Disease"/>
            <person name="Wu L."/>
            <person name="Ma J."/>
        </authorList>
    </citation>
    <scope>NUCLEOTIDE SEQUENCE [LARGE SCALE GENOMIC DNA]</scope>
    <source>
        <strain evidence="2 11">JCM 15515</strain>
    </source>
</reference>
<dbReference type="PANTHER" id="PTHR36573:SF1">
    <property type="entry name" value="INTERMEMBRANE PHOSPHOLIPID TRANSPORT SYSTEM BINDING PROTEIN MLAC"/>
    <property type="match status" value="1"/>
</dbReference>
<dbReference type="Proteomes" id="UP001500573">
    <property type="component" value="Unassembled WGS sequence"/>
</dbReference>
<dbReference type="Gene3D" id="1.10.10.640">
    <property type="entry name" value="phospholipid-binding protein"/>
    <property type="match status" value="1"/>
</dbReference>
<name>A0AB39G881_9BURK</name>
<dbReference type="EMBL" id="CP158270">
    <property type="protein sequence ID" value="XDJ91452.1"/>
    <property type="molecule type" value="Genomic_DNA"/>
</dbReference>
<keyword evidence="1" id="KW-0732">Signal</keyword>
<evidence type="ECO:0000313" key="3">
    <source>
        <dbReference type="EMBL" id="XDJ59359.1"/>
    </source>
</evidence>
<dbReference type="EMBL" id="CP158271">
    <property type="protein sequence ID" value="XDJ94683.1"/>
    <property type="molecule type" value="Genomic_DNA"/>
</dbReference>
<reference evidence="6" key="3">
    <citation type="submission" date="2024-05" db="EMBL/GenBank/DDBJ databases">
        <authorList>
            <person name="Luo Y.-C."/>
            <person name="Nicholds J."/>
            <person name="Mortimer T."/>
            <person name="Maboni G."/>
        </authorList>
    </citation>
    <scope>NUCLEOTIDE SEQUENCE</scope>
    <source>
        <strain evidence="9">124370</strain>
        <strain evidence="10">124566</strain>
        <strain evidence="8">124953</strain>
        <strain evidence="7">130308</strain>
        <strain evidence="6">130416</strain>
        <strain evidence="5">143769</strain>
        <strain evidence="4">143936</strain>
        <strain evidence="3">148131</strain>
    </source>
</reference>
<proteinExistence type="predicted"/>
<evidence type="ECO:0000313" key="7">
    <source>
        <dbReference type="EMBL" id="XDJ91452.1"/>
    </source>
</evidence>
<dbReference type="AlphaFoldDB" id="A0AB39G881"/>
<gene>
    <name evidence="3" type="ORF">ABRY90_05485</name>
    <name evidence="8" type="ORF">ABRY95_06700</name>
    <name evidence="6" type="ORF">ABRY98_11280</name>
    <name evidence="9" type="ORF">ABRZ05_12170</name>
    <name evidence="4" type="ORF">ABRZ06_13550</name>
    <name evidence="5" type="ORF">ABRZ10_13715</name>
    <name evidence="10" type="ORF">ABRZ11_11825</name>
    <name evidence="7" type="ORF">ABRZ12_03935</name>
    <name evidence="2" type="ORF">GCM10009108_00580</name>
</gene>
<dbReference type="EMBL" id="CP158263">
    <property type="protein sequence ID" value="XDJ71910.1"/>
    <property type="molecule type" value="Genomic_DNA"/>
</dbReference>
<evidence type="ECO:0000313" key="4">
    <source>
        <dbReference type="EMBL" id="XDJ71910.1"/>
    </source>
</evidence>
<reference evidence="2" key="2">
    <citation type="submission" date="2023-12" db="EMBL/GenBank/DDBJ databases">
        <authorList>
            <person name="Sun Q."/>
            <person name="Inoue M."/>
        </authorList>
    </citation>
    <scope>NUCLEOTIDE SEQUENCE</scope>
    <source>
        <strain evidence="2">JCM 15515</strain>
    </source>
</reference>